<accession>A0AAJ4ZD70</accession>
<name>A0AAJ4ZD70_PANPU</name>
<dbReference type="EMBL" id="UGSJ01000001">
    <property type="protein sequence ID" value="SUA91230.1"/>
    <property type="molecule type" value="Genomic_DNA"/>
</dbReference>
<comment type="caution">
    <text evidence="1">The sequence shown here is derived from an EMBL/GenBank/DDBJ whole genome shotgun (WGS) entry which is preliminary data.</text>
</comment>
<dbReference type="AlphaFoldDB" id="A0AAJ4ZD70"/>
<reference evidence="1 2" key="1">
    <citation type="submission" date="2018-06" db="EMBL/GenBank/DDBJ databases">
        <authorList>
            <consortium name="Pathogen Informatics"/>
            <person name="Doyle S."/>
        </authorList>
    </citation>
    <scope>NUCLEOTIDE SEQUENCE [LARGE SCALE GENOMIC DNA]</scope>
    <source>
        <strain evidence="1 2">NCTC13159</strain>
    </source>
</reference>
<dbReference type="Proteomes" id="UP000254589">
    <property type="component" value="Unassembled WGS sequence"/>
</dbReference>
<proteinExistence type="predicted"/>
<organism evidence="1 2">
    <name type="scientific">Pandoraea pulmonicola</name>
    <dbReference type="NCBI Taxonomy" id="93221"/>
    <lineage>
        <taxon>Bacteria</taxon>
        <taxon>Pseudomonadati</taxon>
        <taxon>Pseudomonadota</taxon>
        <taxon>Betaproteobacteria</taxon>
        <taxon>Burkholderiales</taxon>
        <taxon>Burkholderiaceae</taxon>
        <taxon>Pandoraea</taxon>
    </lineage>
</organism>
<evidence type="ECO:0000313" key="1">
    <source>
        <dbReference type="EMBL" id="SUA91230.1"/>
    </source>
</evidence>
<protein>
    <submittedName>
        <fullName evidence="1">Uncharacterized protein</fullName>
    </submittedName>
</protein>
<gene>
    <name evidence="1" type="ORF">NCTC13159_02721</name>
</gene>
<sequence length="78" mass="8666">MKRTIGYRGFEIHVGLDPVSPGMYEVSFRIIGPMWPSGVAAFGEWVLLQQGPYSRRWAYLIAEIAGRAAIDLILGPSE</sequence>
<dbReference type="RefSeq" id="WP_072637145.1">
    <property type="nucleotide sequence ID" value="NZ_CP010310.2"/>
</dbReference>
<evidence type="ECO:0000313" key="2">
    <source>
        <dbReference type="Proteomes" id="UP000254589"/>
    </source>
</evidence>